<keyword evidence="1" id="KW-0812">Transmembrane</keyword>
<reference evidence="2 3" key="1">
    <citation type="journal article" date="2013" name="Antonie Van Leeuwenhoek">
        <title>Echinimonas agarilytica gen. nov., sp. nov., a new gammaproteobacterium isolated from the sea urchin Strongylocentrotus intermedius.</title>
        <authorList>
            <person name="Nedashkovskaya O.I."/>
            <person name="Stenkova A.M."/>
            <person name="Zhukova N.V."/>
            <person name="Van Trappen S."/>
            <person name="Lee J.S."/>
            <person name="Kim S.B."/>
        </authorList>
    </citation>
    <scope>NUCLEOTIDE SEQUENCE [LARGE SCALE GENOMIC DNA]</scope>
    <source>
        <strain evidence="2 3">KMM 6351</strain>
    </source>
</reference>
<name>A0AA41WBP0_9GAMM</name>
<evidence type="ECO:0000313" key="3">
    <source>
        <dbReference type="Proteomes" id="UP001165393"/>
    </source>
</evidence>
<keyword evidence="3" id="KW-1185">Reference proteome</keyword>
<comment type="caution">
    <text evidence="2">The sequence shown here is derived from an EMBL/GenBank/DDBJ whole genome shotgun (WGS) entry which is preliminary data.</text>
</comment>
<proteinExistence type="predicted"/>
<keyword evidence="1" id="KW-1133">Transmembrane helix</keyword>
<dbReference type="AlphaFoldDB" id="A0AA41WBP0"/>
<accession>A0AA41WBP0</accession>
<organism evidence="2 3">
    <name type="scientific">Echinimonas agarilytica</name>
    <dbReference type="NCBI Taxonomy" id="1215918"/>
    <lineage>
        <taxon>Bacteria</taxon>
        <taxon>Pseudomonadati</taxon>
        <taxon>Pseudomonadota</taxon>
        <taxon>Gammaproteobacteria</taxon>
        <taxon>Alteromonadales</taxon>
        <taxon>Echinimonadaceae</taxon>
        <taxon>Echinimonas</taxon>
    </lineage>
</organism>
<evidence type="ECO:0000313" key="2">
    <source>
        <dbReference type="EMBL" id="MCM2681393.1"/>
    </source>
</evidence>
<evidence type="ECO:0000256" key="1">
    <source>
        <dbReference type="SAM" id="Phobius"/>
    </source>
</evidence>
<dbReference type="Proteomes" id="UP001165393">
    <property type="component" value="Unassembled WGS sequence"/>
</dbReference>
<feature type="transmembrane region" description="Helical" evidence="1">
    <location>
        <begin position="39"/>
        <end position="57"/>
    </location>
</feature>
<gene>
    <name evidence="2" type="ORF">NAF29_17225</name>
</gene>
<dbReference type="RefSeq" id="WP_251262874.1">
    <property type="nucleotide sequence ID" value="NZ_JAMQGP010000010.1"/>
</dbReference>
<sequence>MNLLMIIALLMVGLFVVIKLTERTSKERSMEQMQSMSRWLIPLVAISLVAQLIYMMVK</sequence>
<protein>
    <submittedName>
        <fullName evidence="2">Uncharacterized protein</fullName>
    </submittedName>
</protein>
<keyword evidence="1" id="KW-0472">Membrane</keyword>
<dbReference type="EMBL" id="JAMQGP010000010">
    <property type="protein sequence ID" value="MCM2681393.1"/>
    <property type="molecule type" value="Genomic_DNA"/>
</dbReference>